<evidence type="ECO:0000313" key="15">
    <source>
        <dbReference type="EnsemblMetazoa" id="LLOJ009096-PA"/>
    </source>
</evidence>
<feature type="domain" description="HMG box" evidence="12">
    <location>
        <begin position="73"/>
        <end position="129"/>
    </location>
</feature>
<dbReference type="EMBL" id="GITU01009951">
    <property type="protein sequence ID" value="MBC1178654.1"/>
    <property type="molecule type" value="Transcribed_RNA"/>
</dbReference>
<evidence type="ECO:0000256" key="5">
    <source>
        <dbReference type="ARBA" id="ARBA00022490"/>
    </source>
</evidence>
<dbReference type="InterPro" id="IPR009071">
    <property type="entry name" value="HMG_box_dom"/>
</dbReference>
<dbReference type="VEuPathDB" id="VectorBase:LLOJ009096"/>
<dbReference type="GO" id="GO:0034587">
    <property type="term" value="P:piRNA processing"/>
    <property type="evidence" value="ECO:0007669"/>
    <property type="project" value="TreeGrafter"/>
</dbReference>
<dbReference type="GO" id="GO:0045892">
    <property type="term" value="P:negative regulation of DNA-templated transcription"/>
    <property type="evidence" value="ECO:0007669"/>
    <property type="project" value="TreeGrafter"/>
</dbReference>
<dbReference type="GO" id="GO:0007140">
    <property type="term" value="P:male meiotic nuclear division"/>
    <property type="evidence" value="ECO:0007669"/>
    <property type="project" value="TreeGrafter"/>
</dbReference>
<dbReference type="GO" id="GO:0060964">
    <property type="term" value="P:regulation of miRNA-mediated gene silencing"/>
    <property type="evidence" value="ECO:0007669"/>
    <property type="project" value="InterPro"/>
</dbReference>
<evidence type="ECO:0000259" key="12">
    <source>
        <dbReference type="Pfam" id="PF09011"/>
    </source>
</evidence>
<dbReference type="GO" id="GO:0043565">
    <property type="term" value="F:sequence-specific DNA binding"/>
    <property type="evidence" value="ECO:0007669"/>
    <property type="project" value="TreeGrafter"/>
</dbReference>
<comment type="similarity">
    <text evidence="3">Belongs to the maelstrom family.</text>
</comment>
<evidence type="ECO:0000256" key="2">
    <source>
        <dbReference type="ARBA" id="ARBA00004496"/>
    </source>
</evidence>
<protein>
    <recommendedName>
        <fullName evidence="17">HMG box domain-containing protein</fullName>
    </recommendedName>
</protein>
<dbReference type="AlphaFoldDB" id="A0A1B0CVR1"/>
<dbReference type="GO" id="GO:0030154">
    <property type="term" value="P:cell differentiation"/>
    <property type="evidence" value="ECO:0007669"/>
    <property type="project" value="UniProtKB-KW"/>
</dbReference>
<keyword evidence="16" id="KW-1185">Reference proteome</keyword>
<keyword evidence="8" id="KW-0943">RNA-mediated gene silencing</keyword>
<dbReference type="InterPro" id="IPR036910">
    <property type="entry name" value="HMG_box_dom_sf"/>
</dbReference>
<evidence type="ECO:0000256" key="10">
    <source>
        <dbReference type="ARBA" id="ARBA00023254"/>
    </source>
</evidence>
<dbReference type="PANTHER" id="PTHR21358:SF4">
    <property type="entry name" value="PROTEIN MAELSTROM HOMOLOG"/>
    <property type="match status" value="1"/>
</dbReference>
<dbReference type="EMBL" id="AJWK01031028">
    <property type="status" value="NOT_ANNOTATED_CDS"/>
    <property type="molecule type" value="Genomic_DNA"/>
</dbReference>
<dbReference type="Pfam" id="PF13017">
    <property type="entry name" value="Maelstrom"/>
    <property type="match status" value="1"/>
</dbReference>
<keyword evidence="4" id="KW-0217">Developmental protein</keyword>
<keyword evidence="9" id="KW-0539">Nucleus</keyword>
<dbReference type="InterPro" id="IPR024970">
    <property type="entry name" value="Maelstrom"/>
</dbReference>
<dbReference type="VEuPathDB" id="VectorBase:LLONM1_002399"/>
<evidence type="ECO:0008006" key="17">
    <source>
        <dbReference type="Google" id="ProtNLM"/>
    </source>
</evidence>
<dbReference type="GO" id="GO:0005634">
    <property type="term" value="C:nucleus"/>
    <property type="evidence" value="ECO:0007669"/>
    <property type="project" value="UniProtKB-SubCell"/>
</dbReference>
<reference evidence="14" key="2">
    <citation type="journal article" date="2020" name="BMC">
        <title>Leishmania infection induces a limited differential gene expression in the sand fly midgut.</title>
        <authorList>
            <person name="Coutinho-Abreu I.V."/>
            <person name="Serafim T.D."/>
            <person name="Meneses C."/>
            <person name="Kamhawi S."/>
            <person name="Oliveira F."/>
            <person name="Valenzuela J.G."/>
        </authorList>
    </citation>
    <scope>NUCLEOTIDE SEQUENCE</scope>
    <source>
        <strain evidence="14">Jacobina</strain>
        <tissue evidence="14">Midgut</tissue>
    </source>
</reference>
<dbReference type="Pfam" id="PF09011">
    <property type="entry name" value="HMG_box_2"/>
    <property type="match status" value="2"/>
</dbReference>
<evidence type="ECO:0000256" key="3">
    <source>
        <dbReference type="ARBA" id="ARBA00007057"/>
    </source>
</evidence>
<feature type="domain" description="Maelstrom" evidence="13">
    <location>
        <begin position="208"/>
        <end position="415"/>
    </location>
</feature>
<keyword evidence="7" id="KW-0238">DNA-binding</keyword>
<dbReference type="SUPFAM" id="SSF47095">
    <property type="entry name" value="HMG-box"/>
    <property type="match status" value="2"/>
</dbReference>
<dbReference type="InterPro" id="IPR039259">
    <property type="entry name" value="Protein_maelstrom"/>
</dbReference>
<reference evidence="16" key="1">
    <citation type="submission" date="2012-05" db="EMBL/GenBank/DDBJ databases">
        <title>Whole Genome Assembly of Lutzomyia longipalpis.</title>
        <authorList>
            <person name="Richards S."/>
            <person name="Qu C."/>
            <person name="Dillon R."/>
            <person name="Worley K."/>
            <person name="Scherer S."/>
            <person name="Batterton M."/>
            <person name="Taylor A."/>
            <person name="Hawes A."/>
            <person name="Hernandez B."/>
            <person name="Kovar C."/>
            <person name="Mandapat C."/>
            <person name="Pham C."/>
            <person name="Qu C."/>
            <person name="Jing C."/>
            <person name="Bess C."/>
            <person name="Bandaranaike D."/>
            <person name="Ngo D."/>
            <person name="Ongeri F."/>
            <person name="Arias F."/>
            <person name="Lara F."/>
            <person name="Weissenberger G."/>
            <person name="Kamau G."/>
            <person name="Han H."/>
            <person name="Shen H."/>
            <person name="Dinh H."/>
            <person name="Khalil I."/>
            <person name="Jones J."/>
            <person name="Shafer J."/>
            <person name="Jayaseelan J."/>
            <person name="Quiroz J."/>
            <person name="Blankenburg K."/>
            <person name="Nguyen L."/>
            <person name="Jackson L."/>
            <person name="Francisco L."/>
            <person name="Tang L.-Y."/>
            <person name="Pu L.-L."/>
            <person name="Perales L."/>
            <person name="Lorensuhewa L."/>
            <person name="Munidasa M."/>
            <person name="Coyle M."/>
            <person name="Taylor M."/>
            <person name="Puazo M."/>
            <person name="Firestine M."/>
            <person name="Scheel M."/>
            <person name="Javaid M."/>
            <person name="Wang M."/>
            <person name="Li M."/>
            <person name="Tabassum N."/>
            <person name="Saada N."/>
            <person name="Osuji N."/>
            <person name="Aqrawi P."/>
            <person name="Fu Q."/>
            <person name="Thornton R."/>
            <person name="Raj R."/>
            <person name="Goodspeed R."/>
            <person name="Mata R."/>
            <person name="Najjar R."/>
            <person name="Gubbala S."/>
            <person name="Lee S."/>
            <person name="Denson S."/>
            <person name="Patil S."/>
            <person name="Macmil S."/>
            <person name="Qi S."/>
            <person name="Matskevitch T."/>
            <person name="Palculict T."/>
            <person name="Mathew T."/>
            <person name="Vee V."/>
            <person name="Velamala V."/>
            <person name="Korchina V."/>
            <person name="Cai W."/>
            <person name="Liu W."/>
            <person name="Dai W."/>
            <person name="Zou X."/>
            <person name="Zhu Y."/>
            <person name="Zhang Y."/>
            <person name="Wu Y.-Q."/>
            <person name="Xin Y."/>
            <person name="Nazarath L."/>
            <person name="Kovar C."/>
            <person name="Han Y."/>
            <person name="Muzny D."/>
            <person name="Gibbs R."/>
        </authorList>
    </citation>
    <scope>NUCLEOTIDE SEQUENCE [LARGE SCALE GENOMIC DNA]</scope>
    <source>
        <strain evidence="16">Jacobina</strain>
    </source>
</reference>
<accession>A0A1B0CVR1</accession>
<feature type="coiled-coil region" evidence="11">
    <location>
        <begin position="112"/>
        <end position="170"/>
    </location>
</feature>
<dbReference type="EMBL" id="AJWK01031027">
    <property type="status" value="NOT_ANNOTATED_CDS"/>
    <property type="molecule type" value="Genomic_DNA"/>
</dbReference>
<evidence type="ECO:0000256" key="8">
    <source>
        <dbReference type="ARBA" id="ARBA00023158"/>
    </source>
</evidence>
<reference evidence="15" key="3">
    <citation type="submission" date="2020-05" db="UniProtKB">
        <authorList>
            <consortium name="EnsemblMetazoa"/>
        </authorList>
    </citation>
    <scope>IDENTIFICATION</scope>
    <source>
        <strain evidence="15">Jacobina</strain>
    </source>
</reference>
<dbReference type="CDD" id="cd21992">
    <property type="entry name" value="HMG-box_MAEL"/>
    <property type="match status" value="2"/>
</dbReference>
<sequence>MPNKKRQPFYFFMLEVQKKQRERGKHYSLQEMPAIASPIWASMSKEEKAKYEEQAKRHNGQLGSSRKLVVKMPNKKRQPFYFFMLEVQKKQRERGKHYSLQEMPAIASPIWASMSKEEKAKYEEQAKRHNGQLGSSSSIKTCHGIDYTEVEREQRQAAKQQKTMKEDVRQMIKQAILAQKISSKTYFVIHINYFCQSRGSDGEPHYDAAELAILDFSLEDGIKRGMHTFMKLDTLPYGYSFEATRHTNDTHQLPLPPDTIGQTTIREAVLEVINFISEVDDDVCPPIFTFDDHIPVVRSIFDDVLSQLATANPGDVRIYSLSELLFHLKAATHSQAVIAAPQQPFASVFLAESYLERGTFDYAEGLPCEYHQEIDRVPNCSQTKIKGWAFSIIRSCAPDLGITFMEGKHEPMNTQPTPQPKIRDDESVFTATDLTSEANRSNFSHSAPIRNPWGAASQAPTGISSTANTSSYFNTTKDSSFANTDDFPLLRDIKRGKGRGNLL</sequence>
<dbReference type="Proteomes" id="UP000092461">
    <property type="component" value="Unassembled WGS sequence"/>
</dbReference>
<evidence type="ECO:0000256" key="6">
    <source>
        <dbReference type="ARBA" id="ARBA00022782"/>
    </source>
</evidence>
<evidence type="ECO:0000256" key="7">
    <source>
        <dbReference type="ARBA" id="ARBA00023125"/>
    </source>
</evidence>
<evidence type="ECO:0000259" key="13">
    <source>
        <dbReference type="Pfam" id="PF13017"/>
    </source>
</evidence>
<evidence type="ECO:0000256" key="11">
    <source>
        <dbReference type="SAM" id="Coils"/>
    </source>
</evidence>
<evidence type="ECO:0000313" key="14">
    <source>
        <dbReference type="EMBL" id="MBC1178654.1"/>
    </source>
</evidence>
<evidence type="ECO:0000256" key="9">
    <source>
        <dbReference type="ARBA" id="ARBA00023242"/>
    </source>
</evidence>
<keyword evidence="10" id="KW-0469">Meiosis</keyword>
<evidence type="ECO:0000256" key="4">
    <source>
        <dbReference type="ARBA" id="ARBA00022473"/>
    </source>
</evidence>
<feature type="domain" description="HMG box" evidence="12">
    <location>
        <begin position="3"/>
        <end position="58"/>
    </location>
</feature>
<comment type="subcellular location">
    <subcellularLocation>
        <location evidence="2">Cytoplasm</location>
    </subcellularLocation>
    <subcellularLocation>
        <location evidence="1">Nucleus</location>
    </subcellularLocation>
</comment>
<dbReference type="Gene3D" id="1.10.30.10">
    <property type="entry name" value="High mobility group box domain"/>
    <property type="match status" value="2"/>
</dbReference>
<name>A0A1B0CVR1_LUTLO</name>
<evidence type="ECO:0000256" key="1">
    <source>
        <dbReference type="ARBA" id="ARBA00004123"/>
    </source>
</evidence>
<dbReference type="PANTHER" id="PTHR21358">
    <property type="entry name" value="PROTEIN MAELSTROM HOMOLOG"/>
    <property type="match status" value="1"/>
</dbReference>
<keyword evidence="5" id="KW-0963">Cytoplasm</keyword>
<evidence type="ECO:0000313" key="16">
    <source>
        <dbReference type="Proteomes" id="UP000092461"/>
    </source>
</evidence>
<keyword evidence="6" id="KW-0221">Differentiation</keyword>
<keyword evidence="11" id="KW-0175">Coiled coil</keyword>
<proteinExistence type="inferred from homology"/>
<dbReference type="EnsemblMetazoa" id="LLOJ009096-RA">
    <property type="protein sequence ID" value="LLOJ009096-PA"/>
    <property type="gene ID" value="LLOJ009096"/>
</dbReference>
<dbReference type="GO" id="GO:0043186">
    <property type="term" value="C:P granule"/>
    <property type="evidence" value="ECO:0007669"/>
    <property type="project" value="TreeGrafter"/>
</dbReference>
<dbReference type="GO" id="GO:0007283">
    <property type="term" value="P:spermatogenesis"/>
    <property type="evidence" value="ECO:0007669"/>
    <property type="project" value="TreeGrafter"/>
</dbReference>
<organism evidence="15 16">
    <name type="scientific">Lutzomyia longipalpis</name>
    <name type="common">Sand fly</name>
    <dbReference type="NCBI Taxonomy" id="7200"/>
    <lineage>
        <taxon>Eukaryota</taxon>
        <taxon>Metazoa</taxon>
        <taxon>Ecdysozoa</taxon>
        <taxon>Arthropoda</taxon>
        <taxon>Hexapoda</taxon>
        <taxon>Insecta</taxon>
        <taxon>Pterygota</taxon>
        <taxon>Neoptera</taxon>
        <taxon>Endopterygota</taxon>
        <taxon>Diptera</taxon>
        <taxon>Nematocera</taxon>
        <taxon>Psychodoidea</taxon>
        <taxon>Psychodidae</taxon>
        <taxon>Lutzomyia</taxon>
        <taxon>Lutzomyia</taxon>
    </lineage>
</organism>